<proteinExistence type="predicted"/>
<dbReference type="RefSeq" id="WP_103080743.1">
    <property type="nucleotide sequence ID" value="NZ_CP021850.1"/>
</dbReference>
<dbReference type="InterPro" id="IPR001910">
    <property type="entry name" value="Inosine/uridine_hydrolase_dom"/>
</dbReference>
<dbReference type="AlphaFoldDB" id="A0A2K2FP46"/>
<reference evidence="4 5" key="1">
    <citation type="submission" date="2017-06" db="EMBL/GenBank/DDBJ databases">
        <title>Investigating the central metabolism of Clostridium thermosuccinogenes.</title>
        <authorList>
            <person name="Koendjbiharie J.G."/>
            <person name="van Kranenburg R."/>
        </authorList>
    </citation>
    <scope>NUCLEOTIDE SEQUENCE [LARGE SCALE GENOMIC DNA]</scope>
    <source>
        <strain evidence="4 5">DSM 5806</strain>
    </source>
</reference>
<dbReference type="InterPro" id="IPR023186">
    <property type="entry name" value="IUNH"/>
</dbReference>
<dbReference type="Pfam" id="PF01156">
    <property type="entry name" value="IU_nuc_hydro"/>
    <property type="match status" value="1"/>
</dbReference>
<evidence type="ECO:0000259" key="3">
    <source>
        <dbReference type="Pfam" id="PF01156"/>
    </source>
</evidence>
<evidence type="ECO:0000256" key="1">
    <source>
        <dbReference type="ARBA" id="ARBA00022801"/>
    </source>
</evidence>
<dbReference type="PANTHER" id="PTHR12304">
    <property type="entry name" value="INOSINE-URIDINE PREFERRING NUCLEOSIDE HYDROLASE"/>
    <property type="match status" value="1"/>
</dbReference>
<evidence type="ECO:0000313" key="5">
    <source>
        <dbReference type="Proteomes" id="UP000236151"/>
    </source>
</evidence>
<keyword evidence="1 4" id="KW-0378">Hydrolase</keyword>
<evidence type="ECO:0000256" key="2">
    <source>
        <dbReference type="ARBA" id="ARBA00023295"/>
    </source>
</evidence>
<dbReference type="SUPFAM" id="SSF53590">
    <property type="entry name" value="Nucleoside hydrolase"/>
    <property type="match status" value="1"/>
</dbReference>
<protein>
    <submittedName>
        <fullName evidence="4">Nucleoside hydrolase</fullName>
    </submittedName>
</protein>
<keyword evidence="2" id="KW-0326">Glycosidase</keyword>
<keyword evidence="5" id="KW-1185">Reference proteome</keyword>
<dbReference type="Gene3D" id="3.90.245.10">
    <property type="entry name" value="Ribonucleoside hydrolase-like"/>
    <property type="match status" value="1"/>
</dbReference>
<sequence>MQFPKLSAQLLLKRLEPPAGKVRMVLDTDTYNEVDDQFALTYALKSKEKIDLEAVYAAPFYNERSTSPKEGMELSYTEILKILGMLKVDANNFAFKGSTDYLKNIEKPEESDAVRDLINRAMKSDDDDPLYVVAIGAITNIASAMLIEPDIIRKIVVVWLGGNALFWDNATEFNLSQDILSARIVFDSGVPLVQIPCAGVTTHLLTTISELEQYIDGKSEIGTYLTSIVRSYTNDPFAWSKVIWDISTIAWLINPGWVPTHLVHSPIITDHNTWSFDQSRHFIRSAYFIYRDPIFADLFRKIAN</sequence>
<dbReference type="GO" id="GO:0006152">
    <property type="term" value="P:purine nucleoside catabolic process"/>
    <property type="evidence" value="ECO:0007669"/>
    <property type="project" value="TreeGrafter"/>
</dbReference>
<dbReference type="Proteomes" id="UP000236151">
    <property type="component" value="Unassembled WGS sequence"/>
</dbReference>
<dbReference type="KEGG" id="cthd:CDO33_09970"/>
<organism evidence="4 5">
    <name type="scientific">Clostridium thermosuccinogenes</name>
    <dbReference type="NCBI Taxonomy" id="84032"/>
    <lineage>
        <taxon>Bacteria</taxon>
        <taxon>Bacillati</taxon>
        <taxon>Bacillota</taxon>
        <taxon>Clostridia</taxon>
        <taxon>Eubacteriales</taxon>
        <taxon>Clostridiaceae</taxon>
        <taxon>Clostridium</taxon>
    </lineage>
</organism>
<dbReference type="OrthoDB" id="2530052at2"/>
<dbReference type="GO" id="GO:0008477">
    <property type="term" value="F:purine nucleosidase activity"/>
    <property type="evidence" value="ECO:0007669"/>
    <property type="project" value="TreeGrafter"/>
</dbReference>
<dbReference type="InterPro" id="IPR036452">
    <property type="entry name" value="Ribo_hydro-like"/>
</dbReference>
<evidence type="ECO:0000313" key="4">
    <source>
        <dbReference type="EMBL" id="PNU00552.1"/>
    </source>
</evidence>
<dbReference type="PANTHER" id="PTHR12304:SF4">
    <property type="entry name" value="URIDINE NUCLEOSIDASE"/>
    <property type="match status" value="1"/>
</dbReference>
<dbReference type="GO" id="GO:0005829">
    <property type="term" value="C:cytosol"/>
    <property type="evidence" value="ECO:0007669"/>
    <property type="project" value="TreeGrafter"/>
</dbReference>
<feature type="domain" description="Inosine/uridine-preferring nucleoside hydrolase" evidence="3">
    <location>
        <begin position="104"/>
        <end position="261"/>
    </location>
</feature>
<dbReference type="EMBL" id="NIOJ01000009">
    <property type="protein sequence ID" value="PNU00552.1"/>
    <property type="molecule type" value="Genomic_DNA"/>
</dbReference>
<accession>A0A2K2FP46</accession>
<comment type="caution">
    <text evidence="4">The sequence shown here is derived from an EMBL/GenBank/DDBJ whole genome shotgun (WGS) entry which is preliminary data.</text>
</comment>
<gene>
    <name evidence="4" type="ORF">CDQ84_05575</name>
</gene>
<name>A0A2K2FP46_9CLOT</name>